<evidence type="ECO:0000256" key="1">
    <source>
        <dbReference type="ARBA" id="ARBA00008072"/>
    </source>
</evidence>
<accession>A0AAN6WHP9</accession>
<keyword evidence="2" id="KW-0560">Oxidoreductase</keyword>
<dbReference type="Gene3D" id="3.40.50.720">
    <property type="entry name" value="NAD(P)-binding Rossmann-like Domain"/>
    <property type="match status" value="1"/>
</dbReference>
<dbReference type="Proteomes" id="UP001302126">
    <property type="component" value="Unassembled WGS sequence"/>
</dbReference>
<evidence type="ECO:0000313" key="4">
    <source>
        <dbReference type="EMBL" id="KAK4182299.1"/>
    </source>
</evidence>
<dbReference type="GO" id="GO:0016651">
    <property type="term" value="F:oxidoreductase activity, acting on NAD(P)H"/>
    <property type="evidence" value="ECO:0007669"/>
    <property type="project" value="InterPro"/>
</dbReference>
<name>A0AAN6WHP9_9PEZI</name>
<dbReference type="SUPFAM" id="SSF51735">
    <property type="entry name" value="NAD(P)-binding Rossmann-fold domains"/>
    <property type="match status" value="1"/>
</dbReference>
<dbReference type="InterPro" id="IPR036291">
    <property type="entry name" value="NAD(P)-bd_dom_sf"/>
</dbReference>
<dbReference type="InterPro" id="IPR020843">
    <property type="entry name" value="ER"/>
</dbReference>
<dbReference type="InterPro" id="IPR013154">
    <property type="entry name" value="ADH-like_N"/>
</dbReference>
<comment type="caution">
    <text evidence="4">The sequence shown here is derived from an EMBL/GenBank/DDBJ whole genome shotgun (WGS) entry which is preliminary data.</text>
</comment>
<evidence type="ECO:0000259" key="3">
    <source>
        <dbReference type="SMART" id="SM00829"/>
    </source>
</evidence>
<gene>
    <name evidence="4" type="ORF">QBC35DRAFT_526707</name>
</gene>
<dbReference type="SUPFAM" id="SSF50129">
    <property type="entry name" value="GroES-like"/>
    <property type="match status" value="1"/>
</dbReference>
<dbReference type="InterPro" id="IPR047122">
    <property type="entry name" value="Trans-enoyl_RdTase-like"/>
</dbReference>
<protein>
    <submittedName>
        <fullName evidence="4">GroES-like protein</fullName>
    </submittedName>
</protein>
<reference evidence="4" key="2">
    <citation type="submission" date="2023-05" db="EMBL/GenBank/DDBJ databases">
        <authorList>
            <consortium name="Lawrence Berkeley National Laboratory"/>
            <person name="Steindorff A."/>
            <person name="Hensen N."/>
            <person name="Bonometti L."/>
            <person name="Westerberg I."/>
            <person name="Brannstrom I.O."/>
            <person name="Guillou S."/>
            <person name="Cros-Aarteil S."/>
            <person name="Calhoun S."/>
            <person name="Haridas S."/>
            <person name="Kuo A."/>
            <person name="Mondo S."/>
            <person name="Pangilinan J."/>
            <person name="Riley R."/>
            <person name="Labutti K."/>
            <person name="Andreopoulos B."/>
            <person name="Lipzen A."/>
            <person name="Chen C."/>
            <person name="Yanf M."/>
            <person name="Daum C."/>
            <person name="Ng V."/>
            <person name="Clum A."/>
            <person name="Ohm R."/>
            <person name="Martin F."/>
            <person name="Silar P."/>
            <person name="Natvig D."/>
            <person name="Lalanne C."/>
            <person name="Gautier V."/>
            <person name="Ament-Velasquez S.L."/>
            <person name="Kruys A."/>
            <person name="Hutchinson M.I."/>
            <person name="Powell A.J."/>
            <person name="Barry K."/>
            <person name="Miller A.N."/>
            <person name="Grigoriev I.V."/>
            <person name="Debuchy R."/>
            <person name="Gladieux P."/>
            <person name="Thoren M.H."/>
            <person name="Johannesson H."/>
        </authorList>
    </citation>
    <scope>NUCLEOTIDE SEQUENCE</scope>
    <source>
        <strain evidence="4">PSN309</strain>
    </source>
</reference>
<dbReference type="Gene3D" id="3.90.180.10">
    <property type="entry name" value="Medium-chain alcohol dehydrogenases, catalytic domain"/>
    <property type="match status" value="2"/>
</dbReference>
<organism evidence="4 5">
    <name type="scientific">Podospora australis</name>
    <dbReference type="NCBI Taxonomy" id="1536484"/>
    <lineage>
        <taxon>Eukaryota</taxon>
        <taxon>Fungi</taxon>
        <taxon>Dikarya</taxon>
        <taxon>Ascomycota</taxon>
        <taxon>Pezizomycotina</taxon>
        <taxon>Sordariomycetes</taxon>
        <taxon>Sordariomycetidae</taxon>
        <taxon>Sordariales</taxon>
        <taxon>Podosporaceae</taxon>
        <taxon>Podospora</taxon>
    </lineage>
</organism>
<evidence type="ECO:0000313" key="5">
    <source>
        <dbReference type="Proteomes" id="UP001302126"/>
    </source>
</evidence>
<comment type="similarity">
    <text evidence="1">Belongs to the zinc-containing alcohol dehydrogenase family.</text>
</comment>
<keyword evidence="5" id="KW-1185">Reference proteome</keyword>
<dbReference type="AlphaFoldDB" id="A0AAN6WHP9"/>
<dbReference type="InterPro" id="IPR011032">
    <property type="entry name" value="GroES-like_sf"/>
</dbReference>
<dbReference type="PANTHER" id="PTHR45348">
    <property type="entry name" value="HYPOTHETICAL OXIDOREDUCTASE (EUROFUNG)"/>
    <property type="match status" value="1"/>
</dbReference>
<dbReference type="EMBL" id="MU864687">
    <property type="protein sequence ID" value="KAK4182299.1"/>
    <property type="molecule type" value="Genomic_DNA"/>
</dbReference>
<dbReference type="CDD" id="cd08249">
    <property type="entry name" value="enoyl_reductase_like"/>
    <property type="match status" value="1"/>
</dbReference>
<evidence type="ECO:0000256" key="2">
    <source>
        <dbReference type="ARBA" id="ARBA00023002"/>
    </source>
</evidence>
<proteinExistence type="inferred from homology"/>
<dbReference type="SMART" id="SM00829">
    <property type="entry name" value="PKS_ER"/>
    <property type="match status" value="1"/>
</dbReference>
<dbReference type="PANTHER" id="PTHR45348:SF5">
    <property type="entry name" value="OXIDOREDUCTASE, PUTATIVE (AFU_ORTHOLOGUE AFUA_8G01420)-RELATED"/>
    <property type="match status" value="1"/>
</dbReference>
<reference evidence="4" key="1">
    <citation type="journal article" date="2023" name="Mol. Phylogenet. Evol.">
        <title>Genome-scale phylogeny and comparative genomics of the fungal order Sordariales.</title>
        <authorList>
            <person name="Hensen N."/>
            <person name="Bonometti L."/>
            <person name="Westerberg I."/>
            <person name="Brannstrom I.O."/>
            <person name="Guillou S."/>
            <person name="Cros-Aarteil S."/>
            <person name="Calhoun S."/>
            <person name="Haridas S."/>
            <person name="Kuo A."/>
            <person name="Mondo S."/>
            <person name="Pangilinan J."/>
            <person name="Riley R."/>
            <person name="LaButti K."/>
            <person name="Andreopoulos B."/>
            <person name="Lipzen A."/>
            <person name="Chen C."/>
            <person name="Yan M."/>
            <person name="Daum C."/>
            <person name="Ng V."/>
            <person name="Clum A."/>
            <person name="Steindorff A."/>
            <person name="Ohm R.A."/>
            <person name="Martin F."/>
            <person name="Silar P."/>
            <person name="Natvig D.O."/>
            <person name="Lalanne C."/>
            <person name="Gautier V."/>
            <person name="Ament-Velasquez S.L."/>
            <person name="Kruys A."/>
            <person name="Hutchinson M.I."/>
            <person name="Powell A.J."/>
            <person name="Barry K."/>
            <person name="Miller A.N."/>
            <person name="Grigoriev I.V."/>
            <person name="Debuchy R."/>
            <person name="Gladieux P."/>
            <person name="Hiltunen Thoren M."/>
            <person name="Johannesson H."/>
        </authorList>
    </citation>
    <scope>NUCLEOTIDE SEQUENCE</scope>
    <source>
        <strain evidence="4">PSN309</strain>
    </source>
</reference>
<feature type="domain" description="Enoyl reductase (ER)" evidence="3">
    <location>
        <begin position="48"/>
        <end position="326"/>
    </location>
</feature>
<sequence length="349" mass="37634">MVVPVMPPVGSGWPSWLPGPDILFLGIPLGQCWLRCELVLHGVPAYTGQRRKVDIPKPGPDEVLIRVVATGLAPKDWKFTKNSGRDRALNAGDDIAGIVESVGSSVFEYKPGDRLPLFTAWVTHQAHMLTAIALYQALQLPLPTVPGSKDTSVLIYGGATAVGAYALQSAKLSGLGPIVTVAGSGIDYVKSLDVADHIIDYRQGNVTQTVLSALNSRNVHRALDAVSSKGSHQVIVDILTASGGENVKFSLTFVASAYSQKHAYITQKQADADGEFAFFFYRYLSYLLAQGRSKPHPHEVLPDGLDGIVSGVQRLYDGKVLAKKLVSRNSETPELKLRSQLERGKPTLP</sequence>
<dbReference type="Pfam" id="PF08240">
    <property type="entry name" value="ADH_N"/>
    <property type="match status" value="1"/>
</dbReference>